<keyword evidence="3" id="KW-1185">Reference proteome</keyword>
<keyword evidence="1" id="KW-0175">Coiled coil</keyword>
<dbReference type="AlphaFoldDB" id="A0A3S5K325"/>
<evidence type="ECO:0000313" key="2">
    <source>
        <dbReference type="EMBL" id="RUS95457.1"/>
    </source>
</evidence>
<organism evidence="2 3">
    <name type="scientific">Trichormus variabilis SAG 1403-4b</name>
    <dbReference type="NCBI Taxonomy" id="447716"/>
    <lineage>
        <taxon>Bacteria</taxon>
        <taxon>Bacillati</taxon>
        <taxon>Cyanobacteriota</taxon>
        <taxon>Cyanophyceae</taxon>
        <taxon>Nostocales</taxon>
        <taxon>Nostocaceae</taxon>
        <taxon>Trichormus</taxon>
    </lineage>
</organism>
<dbReference type="OrthoDB" id="467224at2"/>
<proteinExistence type="predicted"/>
<dbReference type="Proteomes" id="UP000276103">
    <property type="component" value="Unassembled WGS sequence"/>
</dbReference>
<name>A0A3S5K325_ANAVA</name>
<comment type="caution">
    <text evidence="2">The sequence shown here is derived from an EMBL/GenBank/DDBJ whole genome shotgun (WGS) entry which is preliminary data.</text>
</comment>
<gene>
    <name evidence="2" type="ORF">DSM107003_31600</name>
</gene>
<dbReference type="EMBL" id="RSCM01000010">
    <property type="protein sequence ID" value="RUS95457.1"/>
    <property type="molecule type" value="Genomic_DNA"/>
</dbReference>
<dbReference type="RefSeq" id="WP_127055051.1">
    <property type="nucleotide sequence ID" value="NZ_RSCM01000010.1"/>
</dbReference>
<reference evidence="2 3" key="1">
    <citation type="journal article" date="2019" name="Genome Biol. Evol.">
        <title>Day and night: Metabolic profiles and evolutionary relationships of six axenic non-marine cyanobacteria.</title>
        <authorList>
            <person name="Will S.E."/>
            <person name="Henke P."/>
            <person name="Boedeker C."/>
            <person name="Huang S."/>
            <person name="Brinkmann H."/>
            <person name="Rohde M."/>
            <person name="Jarek M."/>
            <person name="Friedl T."/>
            <person name="Seufert S."/>
            <person name="Schumacher M."/>
            <person name="Overmann J."/>
            <person name="Neumann-Schaal M."/>
            <person name="Petersen J."/>
        </authorList>
    </citation>
    <scope>NUCLEOTIDE SEQUENCE [LARGE SCALE GENOMIC DNA]</scope>
    <source>
        <strain evidence="2 3">SAG 1403-4b</strain>
    </source>
</reference>
<evidence type="ECO:0000256" key="1">
    <source>
        <dbReference type="SAM" id="Coils"/>
    </source>
</evidence>
<protein>
    <submittedName>
        <fullName evidence="2">Uncharacterized protein</fullName>
    </submittedName>
</protein>
<feature type="coiled-coil region" evidence="1">
    <location>
        <begin position="12"/>
        <end position="39"/>
    </location>
</feature>
<sequence length="175" mass="19699">MIENTDKAARLTQQWLAEIQALKQQMTELQQKRDEAWESSQKWRQLYNTESEQRRADARMYQQAIAKRSEGIASVKAELLNLQGIDAVKSTDATNTAIEPEITQLTSVEEVKAKLIFLTKERDRLLQALKTEQENHAQTRKSLTTALGDAIDSLAKARAGDIKQGSKEQGAEGKD</sequence>
<accession>A0A3S5K325</accession>
<evidence type="ECO:0000313" key="3">
    <source>
        <dbReference type="Proteomes" id="UP000276103"/>
    </source>
</evidence>
<feature type="coiled-coil region" evidence="1">
    <location>
        <begin position="108"/>
        <end position="135"/>
    </location>
</feature>